<protein>
    <recommendedName>
        <fullName evidence="6">Nudix hydrolase domain-containing protein</fullName>
    </recommendedName>
</protein>
<evidence type="ECO:0000256" key="4">
    <source>
        <dbReference type="ARBA" id="ARBA00022801"/>
    </source>
</evidence>
<dbReference type="PROSITE" id="PS00893">
    <property type="entry name" value="NUDIX_BOX"/>
    <property type="match status" value="1"/>
</dbReference>
<dbReference type="AlphaFoldDB" id="A0A854D6E4"/>
<dbReference type="InterPro" id="IPR027417">
    <property type="entry name" value="P-loop_NTPase"/>
</dbReference>
<dbReference type="InterPro" id="IPR015797">
    <property type="entry name" value="NUDIX_hydrolase-like_dom_sf"/>
</dbReference>
<keyword evidence="4" id="KW-0378">Hydrolase</keyword>
<keyword evidence="3" id="KW-0479">Metal-binding</keyword>
<comment type="cofactor">
    <cofactor evidence="1">
        <name>Mg(2+)</name>
        <dbReference type="ChEBI" id="CHEBI:18420"/>
    </cofactor>
</comment>
<evidence type="ECO:0000256" key="2">
    <source>
        <dbReference type="ARBA" id="ARBA00005582"/>
    </source>
</evidence>
<dbReference type="InterPro" id="IPR020084">
    <property type="entry name" value="NUDIX_hydrolase_CS"/>
</dbReference>
<dbReference type="SUPFAM" id="SSF55811">
    <property type="entry name" value="Nudix"/>
    <property type="match status" value="1"/>
</dbReference>
<evidence type="ECO:0000256" key="3">
    <source>
        <dbReference type="ARBA" id="ARBA00022723"/>
    </source>
</evidence>
<evidence type="ECO:0000256" key="5">
    <source>
        <dbReference type="ARBA" id="ARBA00022842"/>
    </source>
</evidence>
<dbReference type="PROSITE" id="PS51462">
    <property type="entry name" value="NUDIX"/>
    <property type="match status" value="1"/>
</dbReference>
<dbReference type="GO" id="GO:0046872">
    <property type="term" value="F:metal ion binding"/>
    <property type="evidence" value="ECO:0007669"/>
    <property type="project" value="UniProtKB-KW"/>
</dbReference>
<dbReference type="EMBL" id="MSRR01000027">
    <property type="protein sequence ID" value="OMG33255.1"/>
    <property type="molecule type" value="Genomic_DNA"/>
</dbReference>
<evidence type="ECO:0000313" key="8">
    <source>
        <dbReference type="Proteomes" id="UP000187035"/>
    </source>
</evidence>
<dbReference type="GO" id="GO:0016818">
    <property type="term" value="F:hydrolase activity, acting on acid anhydrides, in phosphorus-containing anhydrides"/>
    <property type="evidence" value="ECO:0007669"/>
    <property type="project" value="TreeGrafter"/>
</dbReference>
<dbReference type="Proteomes" id="UP000187035">
    <property type="component" value="Unassembled WGS sequence"/>
</dbReference>
<dbReference type="Gene3D" id="3.40.50.300">
    <property type="entry name" value="P-loop containing nucleotide triphosphate hydrolases"/>
    <property type="match status" value="1"/>
</dbReference>
<dbReference type="InterPro" id="IPR013785">
    <property type="entry name" value="Aldolase_TIM"/>
</dbReference>
<dbReference type="CDD" id="cd21109">
    <property type="entry name" value="SPASM"/>
    <property type="match status" value="1"/>
</dbReference>
<reference evidence="7 8" key="1">
    <citation type="submission" date="2016-12" db="EMBL/GenBank/DDBJ databases">
        <title>Genomic comparison of strains in the 'Actinomyces naeslundii' group.</title>
        <authorList>
            <person name="Mughal S.R."/>
            <person name="Do T."/>
            <person name="Gilbert S.C."/>
            <person name="Witherden E.A."/>
            <person name="Didelot X."/>
            <person name="Beighton D."/>
        </authorList>
    </citation>
    <scope>NUCLEOTIDE SEQUENCE [LARGE SCALE GENOMIC DNA]</scope>
    <source>
        <strain evidence="7 8">NCTC 10301</strain>
    </source>
</reference>
<dbReference type="Gene3D" id="3.20.20.70">
    <property type="entry name" value="Aldolase class I"/>
    <property type="match status" value="1"/>
</dbReference>
<organism evidence="7 8">
    <name type="scientific">Actinomyces naeslundii</name>
    <dbReference type="NCBI Taxonomy" id="1655"/>
    <lineage>
        <taxon>Bacteria</taxon>
        <taxon>Bacillati</taxon>
        <taxon>Actinomycetota</taxon>
        <taxon>Actinomycetes</taxon>
        <taxon>Actinomycetales</taxon>
        <taxon>Actinomycetaceae</taxon>
        <taxon>Actinomyces</taxon>
    </lineage>
</organism>
<dbReference type="Pfam" id="PF00293">
    <property type="entry name" value="NUDIX"/>
    <property type="match status" value="1"/>
</dbReference>
<dbReference type="InterPro" id="IPR023885">
    <property type="entry name" value="4Fe4S-binding_SPASM_dom"/>
</dbReference>
<evidence type="ECO:0000256" key="1">
    <source>
        <dbReference type="ARBA" id="ARBA00001946"/>
    </source>
</evidence>
<feature type="domain" description="Nudix hydrolase" evidence="6">
    <location>
        <begin position="528"/>
        <end position="661"/>
    </location>
</feature>
<dbReference type="GO" id="GO:0005737">
    <property type="term" value="C:cytoplasm"/>
    <property type="evidence" value="ECO:0007669"/>
    <property type="project" value="TreeGrafter"/>
</dbReference>
<accession>A0A854D6E4</accession>
<dbReference type="GeneID" id="64255446"/>
<dbReference type="Pfam" id="PF13186">
    <property type="entry name" value="SPASM"/>
    <property type="match status" value="1"/>
</dbReference>
<dbReference type="Gene3D" id="3.90.79.10">
    <property type="entry name" value="Nucleoside Triphosphate Pyrophosphohydrolase"/>
    <property type="match status" value="1"/>
</dbReference>
<comment type="caution">
    <text evidence="7">The sequence shown here is derived from an EMBL/GenBank/DDBJ whole genome shotgun (WGS) entry which is preliminary data.</text>
</comment>
<dbReference type="SUPFAM" id="SSF53795">
    <property type="entry name" value="PEP carboxykinase-like"/>
    <property type="match status" value="1"/>
</dbReference>
<keyword evidence="5" id="KW-0460">Magnesium</keyword>
<proteinExistence type="inferred from homology"/>
<dbReference type="PANTHER" id="PTHR43758">
    <property type="entry name" value="7,8-DIHYDRO-8-OXOGUANINE TRIPHOSPHATASE"/>
    <property type="match status" value="1"/>
</dbReference>
<dbReference type="RefSeq" id="WP_003785751.1">
    <property type="nucleotide sequence ID" value="NZ_CAURHQ010000059.1"/>
</dbReference>
<sequence>MLLRKKTEIGSSIFIQAQFIVTPENRSKVELFEPHWLAEPGVDQAAIRHERAHAGRTVRHDQYQNREELRQPCRYLWESVVIMQDGTAMPCCKDFDAKAPPGNAFEQDMGEIWDGDTAYEGVGIMVSTLSAEIVARVRQEVNTNEYSRCEIFASPFANVSVQTHPALTPLLRSHLYYPDTPSAADIWSVSAVESDYLWDFTVEQLNPAWTPVLDYGTDGHVVDIDQQARLIMIPSTRTVIVRDCAEKKVYIVGRDVRGLFVELYRVVRGVHTASAINSGAMAFHSSSVVRQGRGVCFVGDKGAGKSTALLAAATSHLDGLSILTNDRAFLHFDRDLEILAWPSAVNVDAGSLLALGGDRVLKPEFHYRYGAMAYLLLDLPLIEKLSTGDEASAPAKVMLLPEEMRRALGTSFSTEGRVVAIIESKLALDEPHSRFELVLDADERANLVRRNACTDWTNHPDWLGLITTSPGEESVIGRLEEVADDVAIARLRVGRDGKDVTRGLIAAFTSSNSPIELGTEIAAGPLPTYHFGVYARIVRDGRLLCVKKTRGPYTGLLDLPGGRPEFAENWEDALRRELAEEVGAESVSIANCARFSLHVDFNTAGENIDFHHHGAVADVHLWGALSEHGMSSSDTNGWEWFDLGSGDRLCLSPLARSVLDG</sequence>
<dbReference type="InterPro" id="IPR000086">
    <property type="entry name" value="NUDIX_hydrolase_dom"/>
</dbReference>
<name>A0A854D6E4_ACTNA</name>
<gene>
    <name evidence="7" type="ORF">BKH33_11235</name>
</gene>
<evidence type="ECO:0000313" key="7">
    <source>
        <dbReference type="EMBL" id="OMG33255.1"/>
    </source>
</evidence>
<dbReference type="PANTHER" id="PTHR43758:SF8">
    <property type="entry name" value="8-OXO-DGTP DIPHOSPHATASE YTKD-RELATED"/>
    <property type="match status" value="1"/>
</dbReference>
<dbReference type="CDD" id="cd04686">
    <property type="entry name" value="NUDIX_Hydrolase"/>
    <property type="match status" value="1"/>
</dbReference>
<evidence type="ECO:0000259" key="6">
    <source>
        <dbReference type="PROSITE" id="PS51462"/>
    </source>
</evidence>
<comment type="similarity">
    <text evidence="2">Belongs to the Nudix hydrolase family.</text>
</comment>